<evidence type="ECO:0000256" key="3">
    <source>
        <dbReference type="ARBA" id="ARBA00022679"/>
    </source>
</evidence>
<dbReference type="Pfam" id="PF03567">
    <property type="entry name" value="Sulfotransfer_2"/>
    <property type="match status" value="1"/>
</dbReference>
<dbReference type="EnsemblMetazoa" id="XM_030975728">
    <property type="protein sequence ID" value="XP_030831588"/>
    <property type="gene ID" value="LOC593064"/>
</dbReference>
<organism evidence="11 12">
    <name type="scientific">Strongylocentrotus purpuratus</name>
    <name type="common">Purple sea urchin</name>
    <dbReference type="NCBI Taxonomy" id="7668"/>
    <lineage>
        <taxon>Eukaryota</taxon>
        <taxon>Metazoa</taxon>
        <taxon>Echinodermata</taxon>
        <taxon>Eleutherozoa</taxon>
        <taxon>Echinozoa</taxon>
        <taxon>Echinoidea</taxon>
        <taxon>Euechinoidea</taxon>
        <taxon>Echinacea</taxon>
        <taxon>Camarodonta</taxon>
        <taxon>Echinidea</taxon>
        <taxon>Strongylocentrotidae</taxon>
        <taxon>Strongylocentrotus</taxon>
    </lineage>
</organism>
<dbReference type="PANTHER" id="PTHR12129:SF15">
    <property type="entry name" value="URONYL 2-SULFOTRANSFERASE"/>
    <property type="match status" value="1"/>
</dbReference>
<keyword evidence="12" id="KW-1185">Reference proteome</keyword>
<dbReference type="InterPro" id="IPR027417">
    <property type="entry name" value="P-loop_NTPase"/>
</dbReference>
<evidence type="ECO:0000313" key="12">
    <source>
        <dbReference type="Proteomes" id="UP000007110"/>
    </source>
</evidence>
<evidence type="ECO:0008006" key="13">
    <source>
        <dbReference type="Google" id="ProtNLM"/>
    </source>
</evidence>
<dbReference type="GO" id="GO:0008146">
    <property type="term" value="F:sulfotransferase activity"/>
    <property type="evidence" value="ECO:0000318"/>
    <property type="project" value="GO_Central"/>
</dbReference>
<comment type="similarity">
    <text evidence="2">Belongs to the sulfotransferase 3 family.</text>
</comment>
<evidence type="ECO:0000256" key="1">
    <source>
        <dbReference type="ARBA" id="ARBA00004323"/>
    </source>
</evidence>
<sequence>MSFSKTKGLFICCIALTICLLYTMMTKDDYDMATRYAPRGTDLTTNRHGDLGQHQDESSTPYQIKLGNTISNALYKLYMANGRPVETSLHITNGQISIAAIDGPNDDDDEEDYDFNDDDDDNEYDDVFMETGEEDDYSWRDVMDDLKYDSEDDDEKVGLWSNTTTDTGAEDPAAAMRGYNDRSASSLEGEKKFRYLWNEWDPAGWMKLPLVSGKQTEMELGSPAIVFNRVGKCGSRVVINVLQELSKSNRFYLVCSLTYNRTRLTPSAEEHLVKVTSSLKRPNIFQRHIHFIDYSRHQMPQPLYINIIRDPLDRMVSQYYYSRFGDERSTGHIKGKYQYQTFDECVLSGSEECLGPKAFYIIPYFCGQDLNCTKDRPWAFQKAVENLNKYYIVTGILEELEDTFRLFERVLPSFFKGALEIYQSLSIGDNLKKNLTTTVTKHKIKPSPEVSRIMKEHMKLEYSFYELVKEKFHDQKRRLGIV</sequence>
<evidence type="ECO:0000256" key="9">
    <source>
        <dbReference type="ARBA" id="ARBA00023180"/>
    </source>
</evidence>
<evidence type="ECO:0000256" key="4">
    <source>
        <dbReference type="ARBA" id="ARBA00022692"/>
    </source>
</evidence>
<keyword evidence="3" id="KW-0808">Transferase</keyword>
<dbReference type="GeneID" id="593064"/>
<dbReference type="PANTHER" id="PTHR12129">
    <property type="entry name" value="HEPARAN SULFATE 2-O-SULFOTRANSFERASE"/>
    <property type="match status" value="1"/>
</dbReference>
<dbReference type="Gene3D" id="3.40.50.300">
    <property type="entry name" value="P-loop containing nucleotide triphosphate hydrolases"/>
    <property type="match status" value="1"/>
</dbReference>
<comment type="subcellular location">
    <subcellularLocation>
        <location evidence="1">Golgi apparatus membrane</location>
        <topology evidence="1">Single-pass type II membrane protein</topology>
    </subcellularLocation>
</comment>
<accession>A0A7M7N658</accession>
<keyword evidence="8" id="KW-0472">Membrane</keyword>
<evidence type="ECO:0000256" key="2">
    <source>
        <dbReference type="ARBA" id="ARBA00010569"/>
    </source>
</evidence>
<evidence type="ECO:0000256" key="6">
    <source>
        <dbReference type="ARBA" id="ARBA00022989"/>
    </source>
</evidence>
<evidence type="ECO:0000256" key="10">
    <source>
        <dbReference type="SAM" id="MobiDB-lite"/>
    </source>
</evidence>
<dbReference type="InterPro" id="IPR005331">
    <property type="entry name" value="Sulfotransferase"/>
</dbReference>
<dbReference type="GO" id="GO:0000139">
    <property type="term" value="C:Golgi membrane"/>
    <property type="evidence" value="ECO:0007669"/>
    <property type="project" value="UniProtKB-SubCell"/>
</dbReference>
<dbReference type="RefSeq" id="XP_030831588.1">
    <property type="nucleotide sequence ID" value="XM_030975728.1"/>
</dbReference>
<keyword evidence="5" id="KW-0735">Signal-anchor</keyword>
<dbReference type="SUPFAM" id="SSF52540">
    <property type="entry name" value="P-loop containing nucleoside triphosphate hydrolases"/>
    <property type="match status" value="1"/>
</dbReference>
<dbReference type="OrthoDB" id="10019582at2759"/>
<evidence type="ECO:0000256" key="7">
    <source>
        <dbReference type="ARBA" id="ARBA00023034"/>
    </source>
</evidence>
<dbReference type="AlphaFoldDB" id="A0A7M7N658"/>
<dbReference type="InParanoid" id="A0A7M7N658"/>
<dbReference type="InterPro" id="IPR007734">
    <property type="entry name" value="Heparan_SO4_2-O-STrfase"/>
</dbReference>
<keyword evidence="9" id="KW-0325">Glycoprotein</keyword>
<evidence type="ECO:0000256" key="8">
    <source>
        <dbReference type="ARBA" id="ARBA00023136"/>
    </source>
</evidence>
<keyword evidence="4" id="KW-0812">Transmembrane</keyword>
<feature type="compositionally biased region" description="Acidic residues" evidence="10">
    <location>
        <begin position="104"/>
        <end position="122"/>
    </location>
</feature>
<reference evidence="12" key="1">
    <citation type="submission" date="2015-02" db="EMBL/GenBank/DDBJ databases">
        <title>Genome sequencing for Strongylocentrotus purpuratus.</title>
        <authorList>
            <person name="Murali S."/>
            <person name="Liu Y."/>
            <person name="Vee V."/>
            <person name="English A."/>
            <person name="Wang M."/>
            <person name="Skinner E."/>
            <person name="Han Y."/>
            <person name="Muzny D.M."/>
            <person name="Worley K.C."/>
            <person name="Gibbs R.A."/>
        </authorList>
    </citation>
    <scope>NUCLEOTIDE SEQUENCE</scope>
</reference>
<dbReference type="Proteomes" id="UP000007110">
    <property type="component" value="Unassembled WGS sequence"/>
</dbReference>
<reference evidence="11" key="2">
    <citation type="submission" date="2021-01" db="UniProtKB">
        <authorList>
            <consortium name="EnsemblMetazoa"/>
        </authorList>
    </citation>
    <scope>IDENTIFICATION</scope>
</reference>
<evidence type="ECO:0000256" key="5">
    <source>
        <dbReference type="ARBA" id="ARBA00022968"/>
    </source>
</evidence>
<proteinExistence type="inferred from homology"/>
<evidence type="ECO:0000313" key="11">
    <source>
        <dbReference type="EnsemblMetazoa" id="XP_030831588"/>
    </source>
</evidence>
<keyword evidence="6" id="KW-1133">Transmembrane helix</keyword>
<dbReference type="KEGG" id="spu:593064"/>
<keyword evidence="7" id="KW-0333">Golgi apparatus</keyword>
<name>A0A7M7N658_STRPU</name>
<protein>
    <recommendedName>
        <fullName evidence="13">Uronyl 2-sulfotransferase</fullName>
    </recommendedName>
</protein>
<feature type="region of interest" description="Disordered" evidence="10">
    <location>
        <begin position="99"/>
        <end position="122"/>
    </location>
</feature>